<dbReference type="InterPro" id="IPR043425">
    <property type="entry name" value="NusG-like"/>
</dbReference>
<dbReference type="STRING" id="13333.W1PI02"/>
<dbReference type="PANTHER" id="PTHR30265:SF4">
    <property type="entry name" value="KOW MOTIF FAMILY PROTEIN, EXPRESSED"/>
    <property type="match status" value="1"/>
</dbReference>
<evidence type="ECO:0000259" key="5">
    <source>
        <dbReference type="SMART" id="SM00738"/>
    </source>
</evidence>
<feature type="compositionally biased region" description="Polar residues" evidence="4">
    <location>
        <begin position="34"/>
        <end position="50"/>
    </location>
</feature>
<dbReference type="eggNOG" id="ENOG502QUSC">
    <property type="taxonomic scope" value="Eukaryota"/>
</dbReference>
<dbReference type="SMART" id="SM00738">
    <property type="entry name" value="NGN"/>
    <property type="match status" value="1"/>
</dbReference>
<dbReference type="EMBL" id="KI392980">
    <property type="protein sequence ID" value="ERN09622.1"/>
    <property type="molecule type" value="Genomic_DNA"/>
</dbReference>
<feature type="domain" description="NusG-like N-terminal" evidence="5">
    <location>
        <begin position="105"/>
        <end position="221"/>
    </location>
</feature>
<feature type="region of interest" description="Disordered" evidence="4">
    <location>
        <begin position="228"/>
        <end position="281"/>
    </location>
</feature>
<gene>
    <name evidence="6" type="ORF">AMTR_s00029p00189100</name>
</gene>
<reference evidence="7" key="1">
    <citation type="journal article" date="2013" name="Science">
        <title>The Amborella genome and the evolution of flowering plants.</title>
        <authorList>
            <consortium name="Amborella Genome Project"/>
        </authorList>
    </citation>
    <scope>NUCLEOTIDE SEQUENCE [LARGE SCALE GENOMIC DNA]</scope>
</reference>
<organism evidence="6 7">
    <name type="scientific">Amborella trichopoda</name>
    <dbReference type="NCBI Taxonomy" id="13333"/>
    <lineage>
        <taxon>Eukaryota</taxon>
        <taxon>Viridiplantae</taxon>
        <taxon>Streptophyta</taxon>
        <taxon>Embryophyta</taxon>
        <taxon>Tracheophyta</taxon>
        <taxon>Spermatophyta</taxon>
        <taxon>Magnoliopsida</taxon>
        <taxon>Amborellales</taxon>
        <taxon>Amborellaceae</taxon>
        <taxon>Amborella</taxon>
    </lineage>
</organism>
<proteinExistence type="predicted"/>
<feature type="region of interest" description="Disordered" evidence="4">
    <location>
        <begin position="18"/>
        <end position="52"/>
    </location>
</feature>
<dbReference type="InterPro" id="IPR036735">
    <property type="entry name" value="NGN_dom_sf"/>
</dbReference>
<dbReference type="HOGENOM" id="CLU_832633_0_0_1"/>
<keyword evidence="1" id="KW-0889">Transcription antitermination</keyword>
<evidence type="ECO:0000256" key="3">
    <source>
        <dbReference type="ARBA" id="ARBA00023163"/>
    </source>
</evidence>
<dbReference type="GO" id="GO:0006354">
    <property type="term" value="P:DNA-templated transcription elongation"/>
    <property type="evidence" value="ECO:0007669"/>
    <property type="project" value="InterPro"/>
</dbReference>
<dbReference type="InterPro" id="IPR014722">
    <property type="entry name" value="Rib_uL2_dom2"/>
</dbReference>
<dbReference type="OMA" id="CILNKEI"/>
<dbReference type="KEGG" id="atr:18437779"/>
<evidence type="ECO:0000256" key="2">
    <source>
        <dbReference type="ARBA" id="ARBA00023015"/>
    </source>
</evidence>
<evidence type="ECO:0000313" key="6">
    <source>
        <dbReference type="EMBL" id="ERN09622.1"/>
    </source>
</evidence>
<sequence>MKQGLVWKPSSLSLPPISSKWTCNSTSSPSSLSLDGNPTSLSLKTSSNGDILSAKERRQLRNQRRESKTSNWREEIEEALSKKTKKKKKPSWTEELNLDNLSLLGPQWWMVRIARVSDVDAAEPLARSLVRNFPNLEFQVYAPAVHVKKKLKNGTYSEKANPLFPGCIFLRCVLNKQIHDFIREYTGVRGFIGSKVGNTIRQINKPKPVPANEMEAIFRRAKVEQEEADRVFKDEQQRERLVNETNGEENTAEKPKRRTRKSAKPSASEDAHQLKSGEGSELLLPGSSVRVLSGPFSEFTGLLREVDHDASKAKVGFMLFGKESLVDLDINQIAHVPK</sequence>
<feature type="compositionally biased region" description="Low complexity" evidence="4">
    <location>
        <begin position="18"/>
        <end position="33"/>
    </location>
</feature>
<protein>
    <recommendedName>
        <fullName evidence="5">NusG-like N-terminal domain-containing protein</fullName>
    </recommendedName>
</protein>
<dbReference type="CDD" id="cd09890">
    <property type="entry name" value="NGN_plant"/>
    <property type="match status" value="1"/>
</dbReference>
<dbReference type="CDD" id="cd06091">
    <property type="entry name" value="KOW_NusG"/>
    <property type="match status" value="1"/>
</dbReference>
<name>W1PI02_AMBTC</name>
<dbReference type="SUPFAM" id="SSF50104">
    <property type="entry name" value="Translation proteins SH3-like domain"/>
    <property type="match status" value="1"/>
</dbReference>
<dbReference type="Pfam" id="PF02357">
    <property type="entry name" value="NusG"/>
    <property type="match status" value="1"/>
</dbReference>
<evidence type="ECO:0000313" key="7">
    <source>
        <dbReference type="Proteomes" id="UP000017836"/>
    </source>
</evidence>
<dbReference type="SUPFAM" id="SSF82679">
    <property type="entry name" value="N-utilization substance G protein NusG, N-terminal domain"/>
    <property type="match status" value="1"/>
</dbReference>
<dbReference type="Gene3D" id="2.30.30.30">
    <property type="match status" value="1"/>
</dbReference>
<dbReference type="Gramene" id="ERN09622">
    <property type="protein sequence ID" value="ERN09622"/>
    <property type="gene ID" value="AMTR_s00029p00189100"/>
</dbReference>
<dbReference type="Proteomes" id="UP000017836">
    <property type="component" value="Unassembled WGS sequence"/>
</dbReference>
<keyword evidence="2" id="KW-0805">Transcription regulation</keyword>
<keyword evidence="7" id="KW-1185">Reference proteome</keyword>
<evidence type="ECO:0000256" key="4">
    <source>
        <dbReference type="SAM" id="MobiDB-lite"/>
    </source>
</evidence>
<dbReference type="InterPro" id="IPR008991">
    <property type="entry name" value="Translation_prot_SH3-like_sf"/>
</dbReference>
<dbReference type="AlphaFoldDB" id="W1PI02"/>
<dbReference type="PANTHER" id="PTHR30265">
    <property type="entry name" value="RHO-INTERACTING TRANSCRIPTION TERMINATION FACTOR NUSG"/>
    <property type="match status" value="1"/>
</dbReference>
<dbReference type="OrthoDB" id="8300383at2759"/>
<keyword evidence="3" id="KW-0804">Transcription</keyword>
<evidence type="ECO:0000256" key="1">
    <source>
        <dbReference type="ARBA" id="ARBA00022814"/>
    </source>
</evidence>
<dbReference type="GO" id="GO:0031564">
    <property type="term" value="P:transcription antitermination"/>
    <property type="evidence" value="ECO:0007669"/>
    <property type="project" value="UniProtKB-KW"/>
</dbReference>
<feature type="compositionally biased region" description="Basic and acidic residues" evidence="4">
    <location>
        <begin position="228"/>
        <end position="242"/>
    </location>
</feature>
<dbReference type="Gene3D" id="3.30.70.940">
    <property type="entry name" value="NusG, N-terminal domain"/>
    <property type="match status" value="1"/>
</dbReference>
<accession>W1PI02</accession>
<dbReference type="InterPro" id="IPR006645">
    <property type="entry name" value="NGN-like_dom"/>
</dbReference>